<dbReference type="EC" id="3.-.-.-" evidence="7"/>
<dbReference type="InterPro" id="IPR020476">
    <property type="entry name" value="Nudix_hydrolase"/>
</dbReference>
<keyword evidence="4" id="KW-0460">Magnesium</keyword>
<dbReference type="Pfam" id="PF00293">
    <property type="entry name" value="NUDIX"/>
    <property type="match status" value="1"/>
</dbReference>
<keyword evidence="8" id="KW-1185">Reference proteome</keyword>
<sequence length="266" mass="29339">MSDDFQVRVVVEGDIGVLHWSGYADQRTLDEAVSLAADDSLIGRGLRRVEASVPATDRLAQRALHKAGFRREGRRRRAVPDGNGGFVDALLYARLIEDQVYGMGAMTAIMDSVMPAHRIIGHVIIRDEIDRILFVEPTYKEDWELPGGVVEVDESPRDGAIREVREELGVEIAVTDQPLVADWMPPYLGWHDALEFIFDGGRIAASDIETFVPPPEEIRDYHWVAPAEIPLRVKDFSARRIAGILDGTGLGYTEAGSPVDPGQSPG</sequence>
<name>A0A375HY20_9ACTN</name>
<dbReference type="PANTHER" id="PTHR43046">
    <property type="entry name" value="GDP-MANNOSE MANNOSYL HYDROLASE"/>
    <property type="match status" value="1"/>
</dbReference>
<dbReference type="AlphaFoldDB" id="A0A375HY20"/>
<dbReference type="EMBL" id="OMOH01000001">
    <property type="protein sequence ID" value="SPF67178.1"/>
    <property type="molecule type" value="Genomic_DNA"/>
</dbReference>
<dbReference type="PRINTS" id="PR00502">
    <property type="entry name" value="NUDIXFAMILY"/>
</dbReference>
<dbReference type="InterPro" id="IPR000086">
    <property type="entry name" value="NUDIX_hydrolase_dom"/>
</dbReference>
<evidence type="ECO:0000259" key="6">
    <source>
        <dbReference type="PROSITE" id="PS51462"/>
    </source>
</evidence>
<dbReference type="PROSITE" id="PS51462">
    <property type="entry name" value="NUDIX"/>
    <property type="match status" value="1"/>
</dbReference>
<evidence type="ECO:0000256" key="2">
    <source>
        <dbReference type="ARBA" id="ARBA00005582"/>
    </source>
</evidence>
<proteinExistence type="inferred from homology"/>
<dbReference type="GO" id="GO:0016787">
    <property type="term" value="F:hydrolase activity"/>
    <property type="evidence" value="ECO:0007669"/>
    <property type="project" value="UniProtKB-KW"/>
</dbReference>
<dbReference type="InterPro" id="IPR015797">
    <property type="entry name" value="NUDIX_hydrolase-like_dom_sf"/>
</dbReference>
<evidence type="ECO:0000256" key="4">
    <source>
        <dbReference type="ARBA" id="ARBA00022842"/>
    </source>
</evidence>
<dbReference type="PROSITE" id="PS00893">
    <property type="entry name" value="NUDIX_BOX"/>
    <property type="match status" value="1"/>
</dbReference>
<evidence type="ECO:0000313" key="8">
    <source>
        <dbReference type="Proteomes" id="UP000265962"/>
    </source>
</evidence>
<dbReference type="RefSeq" id="WP_119714468.1">
    <property type="nucleotide sequence ID" value="NZ_OMOH01000001.1"/>
</dbReference>
<dbReference type="SUPFAM" id="SSF55811">
    <property type="entry name" value="Nudix"/>
    <property type="match status" value="1"/>
</dbReference>
<dbReference type="PANTHER" id="PTHR43046:SF12">
    <property type="entry name" value="GDP-MANNOSE MANNOSYL HYDROLASE"/>
    <property type="match status" value="1"/>
</dbReference>
<reference evidence="8" key="1">
    <citation type="submission" date="2018-02" db="EMBL/GenBank/DDBJ databases">
        <authorList>
            <person name="Hornung B."/>
        </authorList>
    </citation>
    <scope>NUCLEOTIDE SEQUENCE [LARGE SCALE GENOMIC DNA]</scope>
</reference>
<dbReference type="SUPFAM" id="SSF55729">
    <property type="entry name" value="Acyl-CoA N-acyltransferases (Nat)"/>
    <property type="match status" value="1"/>
</dbReference>
<dbReference type="Gene3D" id="3.90.79.10">
    <property type="entry name" value="Nucleoside Triphosphate Pyrophosphohydrolase"/>
    <property type="match status" value="1"/>
</dbReference>
<organism evidence="7 8">
    <name type="scientific">Propionibacterium ruminifibrarum</name>
    <dbReference type="NCBI Taxonomy" id="1962131"/>
    <lineage>
        <taxon>Bacteria</taxon>
        <taxon>Bacillati</taxon>
        <taxon>Actinomycetota</taxon>
        <taxon>Actinomycetes</taxon>
        <taxon>Propionibacteriales</taxon>
        <taxon>Propionibacteriaceae</taxon>
        <taxon>Propionibacterium</taxon>
    </lineage>
</organism>
<dbReference type="InterPro" id="IPR020084">
    <property type="entry name" value="NUDIX_hydrolase_CS"/>
</dbReference>
<dbReference type="Proteomes" id="UP000265962">
    <property type="component" value="Unassembled WGS sequence"/>
</dbReference>
<protein>
    <submittedName>
        <fullName evidence="7">NUDIX hydrolase domain</fullName>
        <ecNumber evidence="7">3.-.-.-</ecNumber>
    </submittedName>
</protein>
<comment type="similarity">
    <text evidence="2 5">Belongs to the Nudix hydrolase family.</text>
</comment>
<comment type="cofactor">
    <cofactor evidence="1">
        <name>Mg(2+)</name>
        <dbReference type="ChEBI" id="CHEBI:18420"/>
    </cofactor>
</comment>
<feature type="domain" description="Nudix hydrolase" evidence="6">
    <location>
        <begin position="115"/>
        <end position="246"/>
    </location>
</feature>
<evidence type="ECO:0000256" key="3">
    <source>
        <dbReference type="ARBA" id="ARBA00022801"/>
    </source>
</evidence>
<dbReference type="Gene3D" id="3.40.630.30">
    <property type="match status" value="1"/>
</dbReference>
<dbReference type="CDD" id="cd18876">
    <property type="entry name" value="NUDIX_Hydrolase"/>
    <property type="match status" value="1"/>
</dbReference>
<dbReference type="InterPro" id="IPR016181">
    <property type="entry name" value="Acyl_CoA_acyltransferase"/>
</dbReference>
<keyword evidence="3 5" id="KW-0378">Hydrolase</keyword>
<gene>
    <name evidence="7" type="ORF">PROPJV5_0188</name>
</gene>
<evidence type="ECO:0000313" key="7">
    <source>
        <dbReference type="EMBL" id="SPF67178.1"/>
    </source>
</evidence>
<dbReference type="OrthoDB" id="4247482at2"/>
<evidence type="ECO:0000256" key="5">
    <source>
        <dbReference type="RuleBase" id="RU003476"/>
    </source>
</evidence>
<evidence type="ECO:0000256" key="1">
    <source>
        <dbReference type="ARBA" id="ARBA00001946"/>
    </source>
</evidence>
<accession>A0A375HY20</accession>